<dbReference type="Proteomes" id="UP000019376">
    <property type="component" value="Unassembled WGS sequence"/>
</dbReference>
<dbReference type="OrthoDB" id="5383057at2759"/>
<feature type="compositionally biased region" description="Polar residues" evidence="1">
    <location>
        <begin position="237"/>
        <end position="247"/>
    </location>
</feature>
<organism evidence="2 3">
    <name type="scientific">Penicillium oxalicum (strain 114-2 / CGMCC 5302)</name>
    <name type="common">Penicillium decumbens</name>
    <dbReference type="NCBI Taxonomy" id="933388"/>
    <lineage>
        <taxon>Eukaryota</taxon>
        <taxon>Fungi</taxon>
        <taxon>Dikarya</taxon>
        <taxon>Ascomycota</taxon>
        <taxon>Pezizomycotina</taxon>
        <taxon>Eurotiomycetes</taxon>
        <taxon>Eurotiomycetidae</taxon>
        <taxon>Eurotiales</taxon>
        <taxon>Aspergillaceae</taxon>
        <taxon>Penicillium</taxon>
    </lineage>
</organism>
<sequence>MDLQGTPIGTGPRSTKVTTDPRAYQEPIAEPSGPVASDSLAAESVRSGGAFAENRGADPVGPSGNKSTLNTTDTSAASELPSAAAGSLRENTQRQEKYPEALGGQGNFPGTHVNGYAGGSTAAKQEMGMHQGGHAASQQSSGQAKASSSTSSSQHVGGQAPSYVSDVTPGHQAQQPKGANNQQAQFGSEDKNASFNAEIGSENDPGRLAEQKFQQINAHSANDSGRTNQKGVHDENVYTTLSGDQRA</sequence>
<feature type="compositionally biased region" description="Polar residues" evidence="1">
    <location>
        <begin position="212"/>
        <end position="230"/>
    </location>
</feature>
<dbReference type="AlphaFoldDB" id="S7Z9B8"/>
<dbReference type="eggNOG" id="ENOG502SRFI">
    <property type="taxonomic scope" value="Eukaryota"/>
</dbReference>
<keyword evidence="3" id="KW-1185">Reference proteome</keyword>
<feature type="compositionally biased region" description="Low complexity" evidence="1">
    <location>
        <begin position="132"/>
        <end position="159"/>
    </location>
</feature>
<dbReference type="PhylomeDB" id="S7Z9B8"/>
<feature type="compositionally biased region" description="Polar residues" evidence="1">
    <location>
        <begin position="64"/>
        <end position="77"/>
    </location>
</feature>
<dbReference type="EMBL" id="KB644408">
    <property type="protein sequence ID" value="EPS25271.1"/>
    <property type="molecule type" value="Genomic_DNA"/>
</dbReference>
<feature type="region of interest" description="Disordered" evidence="1">
    <location>
        <begin position="1"/>
        <end position="247"/>
    </location>
</feature>
<protein>
    <submittedName>
        <fullName evidence="2">Uncharacterized protein</fullName>
    </submittedName>
</protein>
<evidence type="ECO:0000256" key="1">
    <source>
        <dbReference type="SAM" id="MobiDB-lite"/>
    </source>
</evidence>
<accession>S7Z9B8</accession>
<name>S7Z9B8_PENO1</name>
<dbReference type="HOGENOM" id="CLU_082502_0_0_1"/>
<proteinExistence type="predicted"/>
<evidence type="ECO:0000313" key="3">
    <source>
        <dbReference type="Proteomes" id="UP000019376"/>
    </source>
</evidence>
<evidence type="ECO:0000313" key="2">
    <source>
        <dbReference type="EMBL" id="EPS25271.1"/>
    </source>
</evidence>
<gene>
    <name evidence="2" type="ORF">PDE_00204</name>
</gene>
<reference evidence="2 3" key="1">
    <citation type="journal article" date="2013" name="PLoS ONE">
        <title>Genomic and secretomic analyses reveal unique features of the lignocellulolytic enzyme system of Penicillium decumbens.</title>
        <authorList>
            <person name="Liu G."/>
            <person name="Zhang L."/>
            <person name="Wei X."/>
            <person name="Zou G."/>
            <person name="Qin Y."/>
            <person name="Ma L."/>
            <person name="Li J."/>
            <person name="Zheng H."/>
            <person name="Wang S."/>
            <person name="Wang C."/>
            <person name="Xun L."/>
            <person name="Zhao G.-P."/>
            <person name="Zhou Z."/>
            <person name="Qu Y."/>
        </authorList>
    </citation>
    <scope>NUCLEOTIDE SEQUENCE [LARGE SCALE GENOMIC DNA]</scope>
    <source>
        <strain evidence="3">114-2 / CGMCC 5302</strain>
    </source>
</reference>
<feature type="compositionally biased region" description="Polar residues" evidence="1">
    <location>
        <begin position="171"/>
        <end position="186"/>
    </location>
</feature>